<reference evidence="2 3" key="1">
    <citation type="submission" date="2015-11" db="EMBL/GenBank/DDBJ databases">
        <title>Genomic analysis of 38 Legionella species identifies large and diverse effector repertoires.</title>
        <authorList>
            <person name="Burstein D."/>
            <person name="Amaro F."/>
            <person name="Zusman T."/>
            <person name="Lifshitz Z."/>
            <person name="Cohen O."/>
            <person name="Gilbert J.A."/>
            <person name="Pupko T."/>
            <person name="Shuman H.A."/>
            <person name="Segal G."/>
        </authorList>
    </citation>
    <scope>NUCLEOTIDE SEQUENCE [LARGE SCALE GENOMIC DNA]</scope>
    <source>
        <strain evidence="2 3">Oak Ridge-10</strain>
    </source>
</reference>
<proteinExistence type="predicted"/>
<organism evidence="2 3">
    <name type="scientific">Legionella oakridgensis</name>
    <dbReference type="NCBI Taxonomy" id="29423"/>
    <lineage>
        <taxon>Bacteria</taxon>
        <taxon>Pseudomonadati</taxon>
        <taxon>Pseudomonadota</taxon>
        <taxon>Gammaproteobacteria</taxon>
        <taxon>Legionellales</taxon>
        <taxon>Legionellaceae</taxon>
        <taxon>Legionella</taxon>
    </lineage>
</organism>
<feature type="transmembrane region" description="Helical" evidence="1">
    <location>
        <begin position="31"/>
        <end position="51"/>
    </location>
</feature>
<keyword evidence="1" id="KW-0812">Transmembrane</keyword>
<dbReference type="RefSeq" id="WP_025385804.1">
    <property type="nucleotide sequence ID" value="NZ_LCUA01000004.1"/>
</dbReference>
<dbReference type="Pfam" id="PF03334">
    <property type="entry name" value="PhaG_MnhG_YufB"/>
    <property type="match status" value="1"/>
</dbReference>
<keyword evidence="1" id="KW-0472">Membrane</keyword>
<feature type="transmembrane region" description="Helical" evidence="1">
    <location>
        <begin position="6"/>
        <end position="24"/>
    </location>
</feature>
<dbReference type="GO" id="GO:0015297">
    <property type="term" value="F:antiporter activity"/>
    <property type="evidence" value="ECO:0007669"/>
    <property type="project" value="InterPro"/>
</dbReference>
<name>A0A0W0X079_9GAMM</name>
<sequence>MLTTVLLFLGIAIECLSCIGLFIMPTAYARLHYLSPATSLGALLIGVAILLKEGFNQQGIKTIVVILLLILMGPILTHATARTIHIRTHKRKT</sequence>
<dbReference type="AlphaFoldDB" id="A0A0W0X079"/>
<dbReference type="PATRIC" id="fig|29423.5.peg.1723"/>
<dbReference type="GO" id="GO:0098662">
    <property type="term" value="P:inorganic cation transmembrane transport"/>
    <property type="evidence" value="ECO:0007669"/>
    <property type="project" value="InterPro"/>
</dbReference>
<protein>
    <submittedName>
        <fullName evidence="2">Putative monovalent cation/H+ antiporter subunit G</fullName>
    </submittedName>
</protein>
<feature type="transmembrane region" description="Helical" evidence="1">
    <location>
        <begin position="63"/>
        <end position="81"/>
    </location>
</feature>
<dbReference type="InterPro" id="IPR005133">
    <property type="entry name" value="PhaG_MnhG_YufB"/>
</dbReference>
<gene>
    <name evidence="2" type="ORF">Loak_1645</name>
</gene>
<evidence type="ECO:0000313" key="2">
    <source>
        <dbReference type="EMBL" id="KTD37969.1"/>
    </source>
</evidence>
<evidence type="ECO:0000313" key="3">
    <source>
        <dbReference type="Proteomes" id="UP000054858"/>
    </source>
</evidence>
<dbReference type="EMBL" id="LNYP01000029">
    <property type="protein sequence ID" value="KTD37969.1"/>
    <property type="molecule type" value="Genomic_DNA"/>
</dbReference>
<evidence type="ECO:0000256" key="1">
    <source>
        <dbReference type="SAM" id="Phobius"/>
    </source>
</evidence>
<keyword evidence="1" id="KW-1133">Transmembrane helix</keyword>
<comment type="caution">
    <text evidence="2">The sequence shown here is derived from an EMBL/GenBank/DDBJ whole genome shotgun (WGS) entry which is preliminary data.</text>
</comment>
<dbReference type="Proteomes" id="UP000054858">
    <property type="component" value="Unassembled WGS sequence"/>
</dbReference>
<accession>A0A0W0X079</accession>